<dbReference type="GO" id="GO:0003700">
    <property type="term" value="F:DNA-binding transcription factor activity"/>
    <property type="evidence" value="ECO:0007669"/>
    <property type="project" value="InterPro"/>
</dbReference>
<keyword evidence="2" id="KW-0238">DNA-binding</keyword>
<dbReference type="SMART" id="SM00415">
    <property type="entry name" value="HSF"/>
    <property type="match status" value="1"/>
</dbReference>
<dbReference type="GO" id="GO:0043565">
    <property type="term" value="F:sequence-specific DNA binding"/>
    <property type="evidence" value="ECO:0007669"/>
    <property type="project" value="InterPro"/>
</dbReference>
<proteinExistence type="inferred from homology"/>
<evidence type="ECO:0000313" key="6">
    <source>
        <dbReference type="EMBL" id="GFH56867.1"/>
    </source>
</evidence>
<dbReference type="InterPro" id="IPR000232">
    <property type="entry name" value="HSF_DNA-bd"/>
</dbReference>
<evidence type="ECO:0000256" key="3">
    <source>
        <dbReference type="ARBA" id="ARBA00023242"/>
    </source>
</evidence>
<dbReference type="GO" id="GO:0005634">
    <property type="term" value="C:nucleus"/>
    <property type="evidence" value="ECO:0007669"/>
    <property type="project" value="UniProtKB-SubCell"/>
</dbReference>
<dbReference type="Pfam" id="PF00447">
    <property type="entry name" value="HSF_DNA-bind"/>
    <property type="match status" value="1"/>
</dbReference>
<reference evidence="6 7" key="1">
    <citation type="journal article" date="2021" name="Sci. Rep.">
        <title>The genome of the diatom Chaetoceros tenuissimus carries an ancient integrated fragment of an extant virus.</title>
        <authorList>
            <person name="Hongo Y."/>
            <person name="Kimura K."/>
            <person name="Takaki Y."/>
            <person name="Yoshida Y."/>
            <person name="Baba S."/>
            <person name="Kobayashi G."/>
            <person name="Nagasaki K."/>
            <person name="Hano T."/>
            <person name="Tomaru Y."/>
        </authorList>
    </citation>
    <scope>NUCLEOTIDE SEQUENCE [LARGE SCALE GENOMIC DNA]</scope>
    <source>
        <strain evidence="6 7">NIES-3715</strain>
    </source>
</reference>
<dbReference type="Proteomes" id="UP001054902">
    <property type="component" value="Unassembled WGS sequence"/>
</dbReference>
<feature type="domain" description="HSF-type DNA-binding" evidence="5">
    <location>
        <begin position="16"/>
        <end position="118"/>
    </location>
</feature>
<keyword evidence="7" id="KW-1185">Reference proteome</keyword>
<evidence type="ECO:0000313" key="7">
    <source>
        <dbReference type="Proteomes" id="UP001054902"/>
    </source>
</evidence>
<protein>
    <recommendedName>
        <fullName evidence="5">HSF-type DNA-binding domain-containing protein</fullName>
    </recommendedName>
</protein>
<comment type="subcellular location">
    <subcellularLocation>
        <location evidence="1">Nucleus</location>
    </subcellularLocation>
</comment>
<dbReference type="EMBL" id="BLLK01000056">
    <property type="protein sequence ID" value="GFH56867.1"/>
    <property type="molecule type" value="Genomic_DNA"/>
</dbReference>
<evidence type="ECO:0000256" key="4">
    <source>
        <dbReference type="RuleBase" id="RU004020"/>
    </source>
</evidence>
<evidence type="ECO:0000256" key="1">
    <source>
        <dbReference type="ARBA" id="ARBA00004123"/>
    </source>
</evidence>
<dbReference type="FunFam" id="1.10.10.10:FF:000479">
    <property type="entry name" value="Predicted protein"/>
    <property type="match status" value="1"/>
</dbReference>
<dbReference type="AlphaFoldDB" id="A0AAD3HAP1"/>
<dbReference type="PANTHER" id="PTHR10015">
    <property type="entry name" value="HEAT SHOCK TRANSCRIPTION FACTOR"/>
    <property type="match status" value="1"/>
</dbReference>
<dbReference type="PANTHER" id="PTHR10015:SF206">
    <property type="entry name" value="HSF-TYPE DNA-BINDING DOMAIN-CONTAINING PROTEIN"/>
    <property type="match status" value="1"/>
</dbReference>
<organism evidence="6 7">
    <name type="scientific">Chaetoceros tenuissimus</name>
    <dbReference type="NCBI Taxonomy" id="426638"/>
    <lineage>
        <taxon>Eukaryota</taxon>
        <taxon>Sar</taxon>
        <taxon>Stramenopiles</taxon>
        <taxon>Ochrophyta</taxon>
        <taxon>Bacillariophyta</taxon>
        <taxon>Coscinodiscophyceae</taxon>
        <taxon>Chaetocerotophycidae</taxon>
        <taxon>Chaetocerotales</taxon>
        <taxon>Chaetocerotaceae</taxon>
        <taxon>Chaetoceros</taxon>
    </lineage>
</organism>
<dbReference type="Gene3D" id="1.10.10.10">
    <property type="entry name" value="Winged helix-like DNA-binding domain superfamily/Winged helix DNA-binding domain"/>
    <property type="match status" value="1"/>
</dbReference>
<dbReference type="InterPro" id="IPR036390">
    <property type="entry name" value="WH_DNA-bd_sf"/>
</dbReference>
<keyword evidence="3" id="KW-0539">Nucleus</keyword>
<comment type="caution">
    <text evidence="6">The sequence shown here is derived from an EMBL/GenBank/DDBJ whole genome shotgun (WGS) entry which is preliminary data.</text>
</comment>
<dbReference type="InterPro" id="IPR036388">
    <property type="entry name" value="WH-like_DNA-bd_sf"/>
</dbReference>
<accession>A0AAD3HAP1</accession>
<name>A0AAD3HAP1_9STRA</name>
<comment type="similarity">
    <text evidence="4">Belongs to the HSF family.</text>
</comment>
<evidence type="ECO:0000256" key="2">
    <source>
        <dbReference type="ARBA" id="ARBA00023125"/>
    </source>
</evidence>
<sequence>MISSLNTHIELLSITKKLNFPAKLFFILEFIDLYAPHLKSIFSWKHHGRCFHISEKKAFEQNIMTLFFNSAKYDTFRRQLNIWGFTRIVKVKSPDIGCYFHEKFLRGQFELCNTIIRQRASEFMKMPGNQPDFEEMPIMPATVALSIPHFAGFAKNLSSALCGDKDVGSNFNCNSTAQVSCDKKRKQGMDDGSQTYEKKAGMYSSLVSPVYPSSGPPSINLNDFPRQLPSIIYSSNDIWSKFSVSQQFFSDQATLPSRKKAKRVSINSTQDNNDSFNEVATTLSSNPNPLIIPTIDAMPIDESLALLQVFFNQKQVDDFKSMNMIPCATSTTATACSPTMTYHHNSAKDTSEAQESKENLLASKDTSLLHASSSASTFKKSSDILFKELASCNSLLSISSATDLTEMKDFLLDESNQAWFEESLSF</sequence>
<dbReference type="SUPFAM" id="SSF46785">
    <property type="entry name" value="Winged helix' DNA-binding domain"/>
    <property type="match status" value="1"/>
</dbReference>
<evidence type="ECO:0000259" key="5">
    <source>
        <dbReference type="SMART" id="SM00415"/>
    </source>
</evidence>
<gene>
    <name evidence="6" type="ORF">CTEN210_13343</name>
</gene>